<gene>
    <name evidence="2" type="ORF">BP6252_10407</name>
</gene>
<evidence type="ECO:0000313" key="2">
    <source>
        <dbReference type="EMBL" id="RDW64756.1"/>
    </source>
</evidence>
<dbReference type="Proteomes" id="UP000256645">
    <property type="component" value="Unassembled WGS sequence"/>
</dbReference>
<organism evidence="2 3">
    <name type="scientific">Coleophoma cylindrospora</name>
    <dbReference type="NCBI Taxonomy" id="1849047"/>
    <lineage>
        <taxon>Eukaryota</taxon>
        <taxon>Fungi</taxon>
        <taxon>Dikarya</taxon>
        <taxon>Ascomycota</taxon>
        <taxon>Pezizomycotina</taxon>
        <taxon>Leotiomycetes</taxon>
        <taxon>Helotiales</taxon>
        <taxon>Dermateaceae</taxon>
        <taxon>Coleophoma</taxon>
    </lineage>
</organism>
<feature type="compositionally biased region" description="Basic and acidic residues" evidence="1">
    <location>
        <begin position="17"/>
        <end position="27"/>
    </location>
</feature>
<accession>A0A3D8QSF2</accession>
<feature type="region of interest" description="Disordered" evidence="1">
    <location>
        <begin position="1"/>
        <end position="38"/>
    </location>
</feature>
<reference evidence="2 3" key="1">
    <citation type="journal article" date="2018" name="IMA Fungus">
        <title>IMA Genome-F 9: Draft genome sequence of Annulohypoxylon stygium, Aspergillus mulundensis, Berkeleyomyces basicola (syn. Thielaviopsis basicola), Ceratocystis smalleyi, two Cercospora beticola strains, Coleophoma cylindrospora, Fusarium fracticaudum, Phialophora cf. hyalina, and Morchella septimelata.</title>
        <authorList>
            <person name="Wingfield B.D."/>
            <person name="Bills G.F."/>
            <person name="Dong Y."/>
            <person name="Huang W."/>
            <person name="Nel W.J."/>
            <person name="Swalarsk-Parry B.S."/>
            <person name="Vaghefi N."/>
            <person name="Wilken P.M."/>
            <person name="An Z."/>
            <person name="de Beer Z.W."/>
            <person name="De Vos L."/>
            <person name="Chen L."/>
            <person name="Duong T.A."/>
            <person name="Gao Y."/>
            <person name="Hammerbacher A."/>
            <person name="Kikkert J.R."/>
            <person name="Li Y."/>
            <person name="Li H."/>
            <person name="Li K."/>
            <person name="Li Q."/>
            <person name="Liu X."/>
            <person name="Ma X."/>
            <person name="Naidoo K."/>
            <person name="Pethybridge S.J."/>
            <person name="Sun J."/>
            <person name="Steenkamp E.T."/>
            <person name="van der Nest M.A."/>
            <person name="van Wyk S."/>
            <person name="Wingfield M.J."/>
            <person name="Xiong C."/>
            <person name="Yue Q."/>
            <person name="Zhang X."/>
        </authorList>
    </citation>
    <scope>NUCLEOTIDE SEQUENCE [LARGE SCALE GENOMIC DNA]</scope>
    <source>
        <strain evidence="2 3">BP6252</strain>
    </source>
</reference>
<protein>
    <recommendedName>
        <fullName evidence="4">SWIM-type domain-containing protein</fullName>
    </recommendedName>
</protein>
<proteinExistence type="predicted"/>
<sequence length="435" mass="48870">MSAPTSSFSKLSLEPKNMQRAEARTYSDSEESSDDDTSDDGCFALAYCKEFRRDDEGGDFFAFQVVFADIQPYGVRIYQNKPRPECPRCENPEDCPHIEWLMEQIARTRRTGATGGPYQHIDQLGLRTICDELHWEMRTEDDSDAPSTKWELKKRHRAPAKGIRTSRIPQARKTDVRNIMATLSPVTAQQYRADIFDEDIIIYETLVPRDLEATICRLLLLDDDVYYQFKDLVPKDAQVLDFLHKMQAKAVESFQLLDRYIQSGPKPGQVSHDVPWCANALVEVVNSVAALTFTPLSRAAKIETVRILTSILKEVVERNYDIYASITWTRHPNPQEKDIDRNLYKLLIGSSSQDNPAQGDFVLGALHGVRDAAGGAIDDLDEVATKIGSLGFGAPAAYMNKLKGLIEQLKSGSRSGIAAGKRLSEGSDRKSKRMK</sequence>
<dbReference type="OrthoDB" id="5387895at2759"/>
<evidence type="ECO:0000313" key="3">
    <source>
        <dbReference type="Proteomes" id="UP000256645"/>
    </source>
</evidence>
<dbReference type="EMBL" id="PDLM01000012">
    <property type="protein sequence ID" value="RDW64756.1"/>
    <property type="molecule type" value="Genomic_DNA"/>
</dbReference>
<dbReference type="AlphaFoldDB" id="A0A3D8QSF2"/>
<feature type="compositionally biased region" description="Acidic residues" evidence="1">
    <location>
        <begin position="28"/>
        <end position="38"/>
    </location>
</feature>
<name>A0A3D8QSF2_9HELO</name>
<evidence type="ECO:0008006" key="4">
    <source>
        <dbReference type="Google" id="ProtNLM"/>
    </source>
</evidence>
<comment type="caution">
    <text evidence="2">The sequence shown here is derived from an EMBL/GenBank/DDBJ whole genome shotgun (WGS) entry which is preliminary data.</text>
</comment>
<keyword evidence="3" id="KW-1185">Reference proteome</keyword>
<feature type="region of interest" description="Disordered" evidence="1">
    <location>
        <begin position="414"/>
        <end position="435"/>
    </location>
</feature>
<feature type="compositionally biased region" description="Polar residues" evidence="1">
    <location>
        <begin position="1"/>
        <end position="10"/>
    </location>
</feature>
<evidence type="ECO:0000256" key="1">
    <source>
        <dbReference type="SAM" id="MobiDB-lite"/>
    </source>
</evidence>